<accession>C7N2M4</accession>
<evidence type="ECO:0008006" key="3">
    <source>
        <dbReference type="Google" id="ProtNLM"/>
    </source>
</evidence>
<organism evidence="1 2">
    <name type="scientific">Slackia heliotrinireducens (strain ATCC 29202 / DSM 20476 / NCTC 11029 / RHS 1)</name>
    <name type="common">Peptococcus heliotrinreducens</name>
    <dbReference type="NCBI Taxonomy" id="471855"/>
    <lineage>
        <taxon>Bacteria</taxon>
        <taxon>Bacillati</taxon>
        <taxon>Actinomycetota</taxon>
        <taxon>Coriobacteriia</taxon>
        <taxon>Eggerthellales</taxon>
        <taxon>Eggerthellaceae</taxon>
        <taxon>Slackia</taxon>
    </lineage>
</organism>
<evidence type="ECO:0000313" key="2">
    <source>
        <dbReference type="Proteomes" id="UP000002026"/>
    </source>
</evidence>
<name>C7N2M4_SLAHD</name>
<dbReference type="InterPro" id="IPR047735">
    <property type="entry name" value="GrdX-like"/>
</dbReference>
<gene>
    <name evidence="1" type="ordered locus">Shel_25250</name>
</gene>
<dbReference type="HOGENOM" id="CLU_132073_0_0_11"/>
<dbReference type="Proteomes" id="UP000002026">
    <property type="component" value="Chromosome"/>
</dbReference>
<reference evidence="1 2" key="1">
    <citation type="journal article" date="2009" name="Stand. Genomic Sci.">
        <title>Complete genome sequence of Slackia heliotrinireducens type strain (RHS 1).</title>
        <authorList>
            <person name="Pukall R."/>
            <person name="Lapidus A."/>
            <person name="Nolan M."/>
            <person name="Copeland A."/>
            <person name="Glavina Del Rio T."/>
            <person name="Lucas S."/>
            <person name="Chen F."/>
            <person name="Tice H."/>
            <person name="Cheng J.F."/>
            <person name="Chertkov O."/>
            <person name="Bruce D."/>
            <person name="Goodwin L."/>
            <person name="Kuske C."/>
            <person name="Brettin T."/>
            <person name="Detter J.C."/>
            <person name="Han C."/>
            <person name="Pitluck S."/>
            <person name="Pati A."/>
            <person name="Mavrommatis K."/>
            <person name="Ivanova N."/>
            <person name="Ovchinnikova G."/>
            <person name="Chen A."/>
            <person name="Palaniappan K."/>
            <person name="Schneider S."/>
            <person name="Rohde M."/>
            <person name="Chain P."/>
            <person name="D'haeseleer P."/>
            <person name="Goker M."/>
            <person name="Bristow J."/>
            <person name="Eisen J.A."/>
            <person name="Markowitz V."/>
            <person name="Kyrpides N.C."/>
            <person name="Klenk H.P."/>
            <person name="Hugenholtz P."/>
        </authorList>
    </citation>
    <scope>NUCLEOTIDE SEQUENCE [LARGE SCALE GENOMIC DNA]</scope>
    <source>
        <strain evidence="2">ATCC 29202 / DSM 20476 / NCTC 11029 / RHS 1</strain>
    </source>
</reference>
<proteinExistence type="predicted"/>
<dbReference type="EMBL" id="CP001684">
    <property type="protein sequence ID" value="ACV23532.1"/>
    <property type="molecule type" value="Genomic_DNA"/>
</dbReference>
<dbReference type="AlphaFoldDB" id="C7N2M4"/>
<sequence length="131" mass="14026">MAKGGFVKYFVLTNNPMVQEEVAPGTKVVFKAVGFKQILEEAARYIEGGHQLLTHPLSGSVKPGETPYKSMLLANEAAETMDSASVRLISSAIAACDKFTDKSQAYNEQTLRDLQVVDLSLISGAMGSAQA</sequence>
<dbReference type="KEGG" id="shi:Shel_25250"/>
<keyword evidence="2" id="KW-1185">Reference proteome</keyword>
<protein>
    <recommendedName>
        <fullName evidence="3">GrdX protein</fullName>
    </recommendedName>
</protein>
<dbReference type="eggNOG" id="ENOG5030NCV">
    <property type="taxonomic scope" value="Bacteria"/>
</dbReference>
<evidence type="ECO:0000313" key="1">
    <source>
        <dbReference type="EMBL" id="ACV23532.1"/>
    </source>
</evidence>
<dbReference type="NCBIfam" id="NF038093">
    <property type="entry name" value="GrdX"/>
    <property type="match status" value="1"/>
</dbReference>
<dbReference type="STRING" id="471855.Shel_25250"/>